<keyword evidence="5 10" id="KW-0067">ATP-binding</keyword>
<keyword evidence="7 10" id="KW-0030">Aminoacyl-tRNA synthetase</keyword>
<evidence type="ECO:0000256" key="9">
    <source>
        <dbReference type="NCBIfam" id="TIGR00233"/>
    </source>
</evidence>
<sequence length="379" mass="42736">MGSTGKKIILTGDRPTGKLHLGHYVGSLRRRVDLQNSGEYDQINILIADDQALTDNYDNPKKIRDNIIEVALDYLSVGLDPKVSTICIQSGLPALHTLSFYYLNLVTTQRLSRNPTVKAEMKLRGFHGGESVNDNEVGLPAGFFTYPVSQAADITAFKATTVPVGEDQLPMIEQCKEIVRKFNQLYQKEVLLEPEILLPEHSSQRRLPGTDGKAKMSKSLGNGIYLSDDPSTVKTKIMSMYTDPTHINVADPGHVEGNAVFTYLDAFAPKEDFSRFCPDYQNLEEMKEHYMRGGLGDVKCKKTLLAVMEEILQPIREKRKHWENNIPEVYEILLEGTKLARQRTEETLGEVCEAMKINYFQGNSIIQEWETWVHGSHEG</sequence>
<keyword evidence="4 10" id="KW-0547">Nucleotide-binding</keyword>
<dbReference type="Gene3D" id="1.10.240.10">
    <property type="entry name" value="Tyrosyl-Transfer RNA Synthetase"/>
    <property type="match status" value="1"/>
</dbReference>
<dbReference type="EC" id="6.1.1.2" evidence="2 9"/>
<dbReference type="GO" id="GO:0005829">
    <property type="term" value="C:cytosol"/>
    <property type="evidence" value="ECO:0007669"/>
    <property type="project" value="TreeGrafter"/>
</dbReference>
<dbReference type="FunFam" id="1.10.240.10:FF:000005">
    <property type="entry name" value="Tryptophan--tRNA ligase"/>
    <property type="match status" value="1"/>
</dbReference>
<dbReference type="NCBIfam" id="TIGR00233">
    <property type="entry name" value="trpS"/>
    <property type="match status" value="1"/>
</dbReference>
<organism evidence="11 12">
    <name type="scientific">Oribacterium sinus</name>
    <dbReference type="NCBI Taxonomy" id="237576"/>
    <lineage>
        <taxon>Bacteria</taxon>
        <taxon>Bacillati</taxon>
        <taxon>Bacillota</taxon>
        <taxon>Clostridia</taxon>
        <taxon>Lachnospirales</taxon>
        <taxon>Lachnospiraceae</taxon>
        <taxon>Oribacterium</taxon>
    </lineage>
</organism>
<evidence type="ECO:0000256" key="10">
    <source>
        <dbReference type="RuleBase" id="RU363036"/>
    </source>
</evidence>
<dbReference type="AlphaFoldDB" id="A0A7W9W2C6"/>
<dbReference type="InterPro" id="IPR001412">
    <property type="entry name" value="aa-tRNA-synth_I_CS"/>
</dbReference>
<keyword evidence="3 10" id="KW-0436">Ligase</keyword>
<proteinExistence type="inferred from homology"/>
<dbReference type="GO" id="GO:0004830">
    <property type="term" value="F:tryptophan-tRNA ligase activity"/>
    <property type="evidence" value="ECO:0007669"/>
    <property type="project" value="UniProtKB-UniRule"/>
</dbReference>
<evidence type="ECO:0000256" key="5">
    <source>
        <dbReference type="ARBA" id="ARBA00022840"/>
    </source>
</evidence>
<keyword evidence="6 10" id="KW-0648">Protein biosynthesis</keyword>
<dbReference type="Pfam" id="PF00579">
    <property type="entry name" value="tRNA-synt_1b"/>
    <property type="match status" value="1"/>
</dbReference>
<comment type="catalytic activity">
    <reaction evidence="8">
        <text>tRNA(Trp) + L-tryptophan + ATP = L-tryptophyl-tRNA(Trp) + AMP + diphosphate + H(+)</text>
        <dbReference type="Rhea" id="RHEA:24080"/>
        <dbReference type="Rhea" id="RHEA-COMP:9671"/>
        <dbReference type="Rhea" id="RHEA-COMP:9705"/>
        <dbReference type="ChEBI" id="CHEBI:15378"/>
        <dbReference type="ChEBI" id="CHEBI:30616"/>
        <dbReference type="ChEBI" id="CHEBI:33019"/>
        <dbReference type="ChEBI" id="CHEBI:57912"/>
        <dbReference type="ChEBI" id="CHEBI:78442"/>
        <dbReference type="ChEBI" id="CHEBI:78535"/>
        <dbReference type="ChEBI" id="CHEBI:456215"/>
        <dbReference type="EC" id="6.1.1.2"/>
    </reaction>
</comment>
<evidence type="ECO:0000256" key="7">
    <source>
        <dbReference type="ARBA" id="ARBA00023146"/>
    </source>
</evidence>
<dbReference type="InterPro" id="IPR014729">
    <property type="entry name" value="Rossmann-like_a/b/a_fold"/>
</dbReference>
<gene>
    <name evidence="11" type="ORF">HNQ46_001353</name>
</gene>
<dbReference type="PROSITE" id="PS00178">
    <property type="entry name" value="AA_TRNA_LIGASE_I"/>
    <property type="match status" value="1"/>
</dbReference>
<dbReference type="PANTHER" id="PTHR43766">
    <property type="entry name" value="TRYPTOPHAN--TRNA LIGASE, MITOCHONDRIAL"/>
    <property type="match status" value="1"/>
</dbReference>
<name>A0A7W9W2C6_9FIRM</name>
<accession>A0A7W9W2C6</accession>
<evidence type="ECO:0000256" key="2">
    <source>
        <dbReference type="ARBA" id="ARBA00013161"/>
    </source>
</evidence>
<evidence type="ECO:0000256" key="8">
    <source>
        <dbReference type="ARBA" id="ARBA00049929"/>
    </source>
</evidence>
<dbReference type="EMBL" id="JACHHH010000006">
    <property type="protein sequence ID" value="MBB6041373.1"/>
    <property type="molecule type" value="Genomic_DNA"/>
</dbReference>
<dbReference type="RefSeq" id="WP_183684001.1">
    <property type="nucleotide sequence ID" value="NZ_JACHHH010000006.1"/>
</dbReference>
<dbReference type="PRINTS" id="PR01039">
    <property type="entry name" value="TRNASYNTHTRP"/>
</dbReference>
<protein>
    <recommendedName>
        <fullName evidence="2 9">Tryptophan--tRNA ligase</fullName>
        <ecNumber evidence="2 9">6.1.1.2</ecNumber>
    </recommendedName>
</protein>
<dbReference type="SUPFAM" id="SSF52374">
    <property type="entry name" value="Nucleotidylyl transferase"/>
    <property type="match status" value="1"/>
</dbReference>
<evidence type="ECO:0000313" key="11">
    <source>
        <dbReference type="EMBL" id="MBB6041373.1"/>
    </source>
</evidence>
<dbReference type="InterPro" id="IPR002305">
    <property type="entry name" value="aa-tRNA-synth_Ic"/>
</dbReference>
<dbReference type="GO" id="GO:0005524">
    <property type="term" value="F:ATP binding"/>
    <property type="evidence" value="ECO:0007669"/>
    <property type="project" value="UniProtKB-KW"/>
</dbReference>
<dbReference type="InterPro" id="IPR050203">
    <property type="entry name" value="Trp-tRNA_synthetase"/>
</dbReference>
<reference evidence="11 12" key="1">
    <citation type="submission" date="2020-08" db="EMBL/GenBank/DDBJ databases">
        <title>Genomic Encyclopedia of Type Strains, Phase IV (KMG-IV): sequencing the most valuable type-strain genomes for metagenomic binning, comparative biology and taxonomic classification.</title>
        <authorList>
            <person name="Goeker M."/>
        </authorList>
    </citation>
    <scope>NUCLEOTIDE SEQUENCE [LARGE SCALE GENOMIC DNA]</scope>
    <source>
        <strain evidence="11 12">DSM 17245</strain>
    </source>
</reference>
<dbReference type="GO" id="GO:0006436">
    <property type="term" value="P:tryptophanyl-tRNA aminoacylation"/>
    <property type="evidence" value="ECO:0007669"/>
    <property type="project" value="UniProtKB-UniRule"/>
</dbReference>
<dbReference type="PANTHER" id="PTHR43766:SF1">
    <property type="entry name" value="TRYPTOPHAN--TRNA LIGASE, MITOCHONDRIAL"/>
    <property type="match status" value="1"/>
</dbReference>
<dbReference type="Proteomes" id="UP000522163">
    <property type="component" value="Unassembled WGS sequence"/>
</dbReference>
<dbReference type="Gene3D" id="3.40.50.620">
    <property type="entry name" value="HUPs"/>
    <property type="match status" value="1"/>
</dbReference>
<evidence type="ECO:0000256" key="1">
    <source>
        <dbReference type="ARBA" id="ARBA00005594"/>
    </source>
</evidence>
<evidence type="ECO:0000256" key="4">
    <source>
        <dbReference type="ARBA" id="ARBA00022741"/>
    </source>
</evidence>
<comment type="similarity">
    <text evidence="1 10">Belongs to the class-I aminoacyl-tRNA synthetase family.</text>
</comment>
<comment type="caution">
    <text evidence="11">The sequence shown here is derived from an EMBL/GenBank/DDBJ whole genome shotgun (WGS) entry which is preliminary data.</text>
</comment>
<evidence type="ECO:0000313" key="12">
    <source>
        <dbReference type="Proteomes" id="UP000522163"/>
    </source>
</evidence>
<evidence type="ECO:0000256" key="3">
    <source>
        <dbReference type="ARBA" id="ARBA00022598"/>
    </source>
</evidence>
<dbReference type="CDD" id="cd00806">
    <property type="entry name" value="TrpRS_core"/>
    <property type="match status" value="1"/>
</dbReference>
<dbReference type="InterPro" id="IPR002306">
    <property type="entry name" value="Trp-tRNA-ligase"/>
</dbReference>
<evidence type="ECO:0000256" key="6">
    <source>
        <dbReference type="ARBA" id="ARBA00022917"/>
    </source>
</evidence>
<dbReference type="GeneID" id="85014892"/>